<dbReference type="Gene3D" id="3.40.390.30">
    <property type="entry name" value="Metalloproteases ('zincins'), catalytic domain"/>
    <property type="match status" value="1"/>
</dbReference>
<reference evidence="9" key="1">
    <citation type="submission" date="2017-09" db="EMBL/GenBank/DDBJ databases">
        <title>Depth-based differentiation of microbial function through sediment-hosted aquifers and enrichment of novel symbionts in the deep terrestrial subsurface.</title>
        <authorList>
            <person name="Probst A.J."/>
            <person name="Ladd B."/>
            <person name="Jarett J.K."/>
            <person name="Geller-Mcgrath D.E."/>
            <person name="Sieber C.M.K."/>
            <person name="Emerson J.B."/>
            <person name="Anantharaman K."/>
            <person name="Thomas B.C."/>
            <person name="Malmstrom R."/>
            <person name="Stieglmeier M."/>
            <person name="Klingl A."/>
            <person name="Woyke T."/>
            <person name="Ryan C.M."/>
            <person name="Banfield J.F."/>
        </authorList>
    </citation>
    <scope>NUCLEOTIDE SEQUENCE [LARGE SCALE GENOMIC DNA]</scope>
</reference>
<dbReference type="GO" id="GO:0004222">
    <property type="term" value="F:metalloendopeptidase activity"/>
    <property type="evidence" value="ECO:0007669"/>
    <property type="project" value="InterPro"/>
</dbReference>
<comment type="subcellular location">
    <subcellularLocation>
        <location evidence="7">Cytoplasm</location>
    </subcellularLocation>
</comment>
<evidence type="ECO:0000256" key="2">
    <source>
        <dbReference type="ARBA" id="ARBA00022722"/>
    </source>
</evidence>
<dbReference type="GO" id="GO:0008270">
    <property type="term" value="F:zinc ion binding"/>
    <property type="evidence" value="ECO:0007669"/>
    <property type="project" value="UniProtKB-UniRule"/>
</dbReference>
<dbReference type="GO" id="GO:0004521">
    <property type="term" value="F:RNA endonuclease activity"/>
    <property type="evidence" value="ECO:0007669"/>
    <property type="project" value="UniProtKB-UniRule"/>
</dbReference>
<keyword evidence="5 7" id="KW-0378">Hydrolase</keyword>
<sequence>MPCNVYRTVQHVGVSQKKIQSVVMATVHHLGSSKKDVSVHCVGEKKMRTMNRLFRGIDRPTDVLSFPSESMVPGYEIDDSGDIFLCSQYIERQAKRFDVPYKEEYYRMLIHGVLHLNGYDHEKPIHAKRMFSLQEDILAKVLNR</sequence>
<dbReference type="EC" id="3.1.-.-" evidence="7"/>
<feature type="binding site" evidence="7">
    <location>
        <position position="115"/>
    </location>
    <ligand>
        <name>Zn(2+)</name>
        <dbReference type="ChEBI" id="CHEBI:29105"/>
        <note>catalytic</note>
    </ligand>
</feature>
<proteinExistence type="inferred from homology"/>
<accession>A0A2H0TXC8</accession>
<keyword evidence="4 7" id="KW-0255">Endonuclease</keyword>
<comment type="caution">
    <text evidence="8">The sequence shown here is derived from an EMBL/GenBank/DDBJ whole genome shotgun (WGS) entry which is preliminary data.</text>
</comment>
<dbReference type="Pfam" id="PF02130">
    <property type="entry name" value="YbeY"/>
    <property type="match status" value="1"/>
</dbReference>
<gene>
    <name evidence="7 8" type="primary">ybeY</name>
    <name evidence="8" type="ORF">COU32_00075</name>
</gene>
<keyword evidence="7" id="KW-0690">Ribosome biogenesis</keyword>
<evidence type="ECO:0000256" key="4">
    <source>
        <dbReference type="ARBA" id="ARBA00022759"/>
    </source>
</evidence>
<evidence type="ECO:0000313" key="9">
    <source>
        <dbReference type="Proteomes" id="UP000231530"/>
    </source>
</evidence>
<evidence type="ECO:0000256" key="7">
    <source>
        <dbReference type="HAMAP-Rule" id="MF_00009"/>
    </source>
</evidence>
<dbReference type="HAMAP" id="MF_00009">
    <property type="entry name" value="Endoribonucl_YbeY"/>
    <property type="match status" value="1"/>
</dbReference>
<dbReference type="InterPro" id="IPR020549">
    <property type="entry name" value="YbeY_CS"/>
</dbReference>
<keyword evidence="3 7" id="KW-0479">Metal-binding</keyword>
<dbReference type="EMBL" id="PFBY01000002">
    <property type="protein sequence ID" value="PIR76795.1"/>
    <property type="molecule type" value="Genomic_DNA"/>
</dbReference>
<comment type="cofactor">
    <cofactor evidence="7">
        <name>Zn(2+)</name>
        <dbReference type="ChEBI" id="CHEBI:29105"/>
    </cofactor>
    <text evidence="7">Binds 1 zinc ion.</text>
</comment>
<evidence type="ECO:0000313" key="8">
    <source>
        <dbReference type="EMBL" id="PIR76795.1"/>
    </source>
</evidence>
<feature type="binding site" evidence="7">
    <location>
        <position position="111"/>
    </location>
    <ligand>
        <name>Zn(2+)</name>
        <dbReference type="ChEBI" id="CHEBI:29105"/>
        <note>catalytic</note>
    </ligand>
</feature>
<keyword evidence="7" id="KW-0963">Cytoplasm</keyword>
<evidence type="ECO:0000256" key="1">
    <source>
        <dbReference type="ARBA" id="ARBA00010875"/>
    </source>
</evidence>
<dbReference type="PANTHER" id="PTHR46986">
    <property type="entry name" value="ENDORIBONUCLEASE YBEY, CHLOROPLASTIC"/>
    <property type="match status" value="1"/>
</dbReference>
<dbReference type="InterPro" id="IPR002036">
    <property type="entry name" value="YbeY"/>
</dbReference>
<dbReference type="NCBIfam" id="TIGR00043">
    <property type="entry name" value="rRNA maturation RNase YbeY"/>
    <property type="match status" value="1"/>
</dbReference>
<dbReference type="GO" id="GO:0006364">
    <property type="term" value="P:rRNA processing"/>
    <property type="evidence" value="ECO:0007669"/>
    <property type="project" value="UniProtKB-UniRule"/>
</dbReference>
<dbReference type="PANTHER" id="PTHR46986:SF1">
    <property type="entry name" value="ENDORIBONUCLEASE YBEY, CHLOROPLASTIC"/>
    <property type="match status" value="1"/>
</dbReference>
<organism evidence="8 9">
    <name type="scientific">Candidatus Magasanikbacteria bacterium CG10_big_fil_rev_8_21_14_0_10_42_10</name>
    <dbReference type="NCBI Taxonomy" id="1974649"/>
    <lineage>
        <taxon>Bacteria</taxon>
        <taxon>Candidatus Magasanikiibacteriota</taxon>
    </lineage>
</organism>
<keyword evidence="2 7" id="KW-0540">Nuclease</keyword>
<dbReference type="GO" id="GO:0005737">
    <property type="term" value="C:cytoplasm"/>
    <property type="evidence" value="ECO:0007669"/>
    <property type="project" value="UniProtKB-SubCell"/>
</dbReference>
<dbReference type="InterPro" id="IPR023091">
    <property type="entry name" value="MetalPrtase_cat_dom_sf_prd"/>
</dbReference>
<comment type="function">
    <text evidence="7">Single strand-specific metallo-endoribonuclease involved in late-stage 70S ribosome quality control and in maturation of the 3' terminus of the 16S rRNA.</text>
</comment>
<keyword evidence="6 7" id="KW-0862">Zinc</keyword>
<dbReference type="PROSITE" id="PS01306">
    <property type="entry name" value="UPF0054"/>
    <property type="match status" value="1"/>
</dbReference>
<evidence type="ECO:0000256" key="3">
    <source>
        <dbReference type="ARBA" id="ARBA00022723"/>
    </source>
</evidence>
<dbReference type="AlphaFoldDB" id="A0A2H0TXC8"/>
<name>A0A2H0TXC8_9BACT</name>
<dbReference type="Proteomes" id="UP000231530">
    <property type="component" value="Unassembled WGS sequence"/>
</dbReference>
<evidence type="ECO:0000256" key="5">
    <source>
        <dbReference type="ARBA" id="ARBA00022801"/>
    </source>
</evidence>
<dbReference type="SUPFAM" id="SSF55486">
    <property type="entry name" value="Metalloproteases ('zincins'), catalytic domain"/>
    <property type="match status" value="1"/>
</dbReference>
<evidence type="ECO:0000256" key="6">
    <source>
        <dbReference type="ARBA" id="ARBA00022833"/>
    </source>
</evidence>
<protein>
    <recommendedName>
        <fullName evidence="7">Endoribonuclease YbeY</fullName>
        <ecNumber evidence="7">3.1.-.-</ecNumber>
    </recommendedName>
</protein>
<keyword evidence="7" id="KW-0698">rRNA processing</keyword>
<comment type="similarity">
    <text evidence="1 7">Belongs to the endoribonuclease YbeY family.</text>
</comment>
<feature type="binding site" evidence="7">
    <location>
        <position position="121"/>
    </location>
    <ligand>
        <name>Zn(2+)</name>
        <dbReference type="ChEBI" id="CHEBI:29105"/>
        <note>catalytic</note>
    </ligand>
</feature>